<dbReference type="PATRIC" id="fig|1318743.3.peg.1245"/>
<evidence type="ECO:0000313" key="4">
    <source>
        <dbReference type="EMBL" id="ALE04044.1"/>
    </source>
</evidence>
<dbReference type="Gene3D" id="3.40.30.10">
    <property type="entry name" value="Glutaredoxin"/>
    <property type="match status" value="1"/>
</dbReference>
<dbReference type="OrthoDB" id="8478320at2"/>
<dbReference type="PANTHER" id="PTHR13887:SF56">
    <property type="entry name" value="THIOREDOXIN-LIKE REDUCTASE RV2466C"/>
    <property type="match status" value="1"/>
</dbReference>
<proteinExistence type="inferred from homology"/>
<organism evidence="4 5">
    <name type="scientific">Bartonella ancashensis</name>
    <dbReference type="NCBI Taxonomy" id="1318743"/>
    <lineage>
        <taxon>Bacteria</taxon>
        <taxon>Pseudomonadati</taxon>
        <taxon>Pseudomonadota</taxon>
        <taxon>Alphaproteobacteria</taxon>
        <taxon>Hyphomicrobiales</taxon>
        <taxon>Bartonellaceae</taxon>
        <taxon>Bartonella</taxon>
    </lineage>
</organism>
<protein>
    <submittedName>
        <fullName evidence="4">Periplasmic thiol:disulfide interchange protein DsbA</fullName>
    </submittedName>
</protein>
<evidence type="ECO:0000256" key="1">
    <source>
        <dbReference type="ARBA" id="ARBA00005791"/>
    </source>
</evidence>
<dbReference type="Proteomes" id="UP000057213">
    <property type="component" value="Chromosome"/>
</dbReference>
<keyword evidence="2" id="KW-0732">Signal</keyword>
<dbReference type="AlphaFoldDB" id="A0A0M4LHD2"/>
<gene>
    <name evidence="4" type="ORF">PU02_1230</name>
</gene>
<evidence type="ECO:0000259" key="3">
    <source>
        <dbReference type="Pfam" id="PF13462"/>
    </source>
</evidence>
<feature type="domain" description="Thioredoxin-like fold" evidence="3">
    <location>
        <begin position="52"/>
        <end position="213"/>
    </location>
</feature>
<sequence>MFHRHFFSFFRVFFTFSVIMLSHEATAFAGAMRSAPAVDMVKLLQSGGVSDRSEGDVNAPVVIVEYASLTCVHCADFYNSILPEIRKKYIKTGKVRLIFRDFAFDPRATAGFMLARCVPEDRYFPLISVLFQKQNEWAWVQDALTPLRKIGSMAGLTDEGFDSCLQNQSILDEVNASAERGRELGVTATPTFFINGYKYEGLMSMDKFSSIIDSFL</sequence>
<feature type="chain" id="PRO_5005797612" evidence="2">
    <location>
        <begin position="28"/>
        <end position="216"/>
    </location>
</feature>
<dbReference type="SUPFAM" id="SSF52833">
    <property type="entry name" value="Thioredoxin-like"/>
    <property type="match status" value="1"/>
</dbReference>
<comment type="similarity">
    <text evidence="1">Belongs to the thioredoxin family. DsbA subfamily.</text>
</comment>
<evidence type="ECO:0000256" key="2">
    <source>
        <dbReference type="SAM" id="SignalP"/>
    </source>
</evidence>
<accession>A0A0M4LHD2</accession>
<dbReference type="STRING" id="1318743.PU02_1230"/>
<dbReference type="CDD" id="cd02972">
    <property type="entry name" value="DsbA_family"/>
    <property type="match status" value="1"/>
</dbReference>
<name>A0A0M4LHD2_9HYPH</name>
<dbReference type="PANTHER" id="PTHR13887">
    <property type="entry name" value="GLUTATHIONE S-TRANSFERASE KAPPA"/>
    <property type="match status" value="1"/>
</dbReference>
<dbReference type="KEGG" id="banc:PU02_1230"/>
<dbReference type="InterPro" id="IPR036249">
    <property type="entry name" value="Thioredoxin-like_sf"/>
</dbReference>
<evidence type="ECO:0000313" key="5">
    <source>
        <dbReference type="Proteomes" id="UP000057213"/>
    </source>
</evidence>
<dbReference type="EMBL" id="CP010401">
    <property type="protein sequence ID" value="ALE04044.1"/>
    <property type="molecule type" value="Genomic_DNA"/>
</dbReference>
<dbReference type="Pfam" id="PF13462">
    <property type="entry name" value="Thioredoxin_4"/>
    <property type="match status" value="1"/>
</dbReference>
<dbReference type="InterPro" id="IPR012336">
    <property type="entry name" value="Thioredoxin-like_fold"/>
</dbReference>
<keyword evidence="5" id="KW-1185">Reference proteome</keyword>
<feature type="signal peptide" evidence="2">
    <location>
        <begin position="1"/>
        <end position="27"/>
    </location>
</feature>
<reference evidence="4 5" key="1">
    <citation type="journal article" date="2015" name="Genome Announc.">
        <title>Complete Genome Sequence of Bartonella ancashensis Strain 20.00, Isolated from the Blood of a Patient with Verruga Peruana.</title>
        <authorList>
            <person name="Hang J."/>
            <person name="Mullins K.E."/>
            <person name="Clifford R.J."/>
            <person name="Onmus-Leone F."/>
            <person name="Yang Y."/>
            <person name="Jiang J."/>
            <person name="Leguia M."/>
            <person name="Kasper M.R."/>
            <person name="Maguina C."/>
            <person name="Lesho E.P."/>
            <person name="Jarman R.G."/>
            <person name="Richards A.L."/>
            <person name="Blazes D."/>
        </authorList>
    </citation>
    <scope>NUCLEOTIDE SEQUENCE [LARGE SCALE GENOMIC DNA]</scope>
    <source>
        <strain evidence="4 5">20.00</strain>
    </source>
</reference>